<organism evidence="3">
    <name type="scientific">Fagus sylvatica</name>
    <name type="common">Beechnut</name>
    <dbReference type="NCBI Taxonomy" id="28930"/>
    <lineage>
        <taxon>Eukaryota</taxon>
        <taxon>Viridiplantae</taxon>
        <taxon>Streptophyta</taxon>
        <taxon>Embryophyta</taxon>
        <taxon>Tracheophyta</taxon>
        <taxon>Spermatophyta</taxon>
        <taxon>Magnoliopsida</taxon>
        <taxon>eudicotyledons</taxon>
        <taxon>Gunneridae</taxon>
        <taxon>Pentapetalae</taxon>
        <taxon>rosids</taxon>
        <taxon>fabids</taxon>
        <taxon>Fagales</taxon>
        <taxon>Fagaceae</taxon>
        <taxon>Fagus</taxon>
    </lineage>
</organism>
<proteinExistence type="predicted"/>
<sequence length="188" mass="21258">MSEEVPGYQSSITGGYDLRYSSQANEGDAKRSAPEEGPREGSVRVPKSPPSSERQAMALYNSNDALMCRVFPSSLGEVGLRWFDHLQHGSIRSWKEMSKAFTTRFITNTKKPREIDILLALSMKAEETLKSYSARYWEVYNNIDACDEALAVKTFRFGLHQGCRLRQSLTKRPAASMADLMSRLEQHI</sequence>
<feature type="region of interest" description="Disordered" evidence="1">
    <location>
        <begin position="1"/>
        <end position="53"/>
    </location>
</feature>
<evidence type="ECO:0000256" key="1">
    <source>
        <dbReference type="SAM" id="MobiDB-lite"/>
    </source>
</evidence>
<dbReference type="InterPro" id="IPR005162">
    <property type="entry name" value="Retrotrans_gag_dom"/>
</dbReference>
<evidence type="ECO:0000259" key="2">
    <source>
        <dbReference type="Pfam" id="PF03732"/>
    </source>
</evidence>
<dbReference type="Pfam" id="PF03732">
    <property type="entry name" value="Retrotrans_gag"/>
    <property type="match status" value="1"/>
</dbReference>
<dbReference type="PANTHER" id="PTHR33223">
    <property type="entry name" value="CCHC-TYPE DOMAIN-CONTAINING PROTEIN"/>
    <property type="match status" value="1"/>
</dbReference>
<gene>
    <name evidence="3" type="ORF">FSB_LOCUS13496</name>
</gene>
<feature type="domain" description="Retrotransposon gag" evidence="2">
    <location>
        <begin position="70"/>
        <end position="160"/>
    </location>
</feature>
<feature type="compositionally biased region" description="Basic and acidic residues" evidence="1">
    <location>
        <begin position="27"/>
        <end position="42"/>
    </location>
</feature>
<accession>A0A2N9FFQ9</accession>
<reference evidence="3" key="1">
    <citation type="submission" date="2018-02" db="EMBL/GenBank/DDBJ databases">
        <authorList>
            <person name="Cohen D.B."/>
            <person name="Kent A.D."/>
        </authorList>
    </citation>
    <scope>NUCLEOTIDE SEQUENCE</scope>
</reference>
<evidence type="ECO:0000313" key="3">
    <source>
        <dbReference type="EMBL" id="SPC85614.1"/>
    </source>
</evidence>
<dbReference type="EMBL" id="OIVN01000791">
    <property type="protein sequence ID" value="SPC85614.1"/>
    <property type="molecule type" value="Genomic_DNA"/>
</dbReference>
<protein>
    <recommendedName>
        <fullName evidence="2">Retrotransposon gag domain-containing protein</fullName>
    </recommendedName>
</protein>
<dbReference type="PANTHER" id="PTHR33223:SF10">
    <property type="entry name" value="AMINOTRANSFERASE-LIKE PLANT MOBILE DOMAIN-CONTAINING PROTEIN"/>
    <property type="match status" value="1"/>
</dbReference>
<dbReference type="AlphaFoldDB" id="A0A2N9FFQ9"/>
<name>A0A2N9FFQ9_FAGSY</name>